<dbReference type="InterPro" id="IPR050445">
    <property type="entry name" value="Bact_polysacc_biosynth/exp"/>
</dbReference>
<dbReference type="RefSeq" id="WP_090727244.1">
    <property type="nucleotide sequence ID" value="NZ_FOOU01000005.1"/>
</dbReference>
<dbReference type="OrthoDB" id="6377028at2"/>
<dbReference type="InterPro" id="IPR013762">
    <property type="entry name" value="Integrase-like_cat_sf"/>
</dbReference>
<keyword evidence="3" id="KW-0472">Membrane</keyword>
<dbReference type="Gene3D" id="1.10.443.10">
    <property type="entry name" value="Intergrase catalytic core"/>
    <property type="match status" value="1"/>
</dbReference>
<name>A0A1I2QV69_9GAMM</name>
<keyword evidence="3" id="KW-1133">Transmembrane helix</keyword>
<feature type="transmembrane region" description="Helical" evidence="3">
    <location>
        <begin position="34"/>
        <end position="53"/>
    </location>
</feature>
<reference evidence="5" key="1">
    <citation type="submission" date="2016-10" db="EMBL/GenBank/DDBJ databases">
        <authorList>
            <person name="Varghese N."/>
            <person name="Submissions S."/>
        </authorList>
    </citation>
    <scope>NUCLEOTIDE SEQUENCE [LARGE SCALE GENOMIC DNA]</scope>
    <source>
        <strain evidence="5">CGMCC 1.10971</strain>
    </source>
</reference>
<organism evidence="4 5">
    <name type="scientific">Neptunomonas qingdaonensis</name>
    <dbReference type="NCBI Taxonomy" id="1045558"/>
    <lineage>
        <taxon>Bacteria</taxon>
        <taxon>Pseudomonadati</taxon>
        <taxon>Pseudomonadota</taxon>
        <taxon>Gammaproteobacteria</taxon>
        <taxon>Oceanospirillales</taxon>
        <taxon>Oceanospirillaceae</taxon>
        <taxon>Neptunomonas</taxon>
    </lineage>
</organism>
<dbReference type="InterPro" id="IPR011010">
    <property type="entry name" value="DNA_brk_join_enz"/>
</dbReference>
<accession>A0A1I2QV69</accession>
<dbReference type="PANTHER" id="PTHR32309:SF31">
    <property type="entry name" value="CAPSULAR EXOPOLYSACCHARIDE FAMILY"/>
    <property type="match status" value="1"/>
</dbReference>
<gene>
    <name evidence="4" type="ORF">SAMN05216175_105177</name>
</gene>
<evidence type="ECO:0000313" key="5">
    <source>
        <dbReference type="Proteomes" id="UP000198623"/>
    </source>
</evidence>
<dbReference type="PANTHER" id="PTHR32309">
    <property type="entry name" value="TYROSINE-PROTEIN KINASE"/>
    <property type="match status" value="1"/>
</dbReference>
<dbReference type="Proteomes" id="UP000198623">
    <property type="component" value="Unassembled WGS sequence"/>
</dbReference>
<evidence type="ECO:0000313" key="4">
    <source>
        <dbReference type="EMBL" id="SFG32322.1"/>
    </source>
</evidence>
<keyword evidence="3" id="KW-0812">Transmembrane</keyword>
<evidence type="ECO:0000256" key="1">
    <source>
        <dbReference type="ARBA" id="ARBA00023172"/>
    </source>
</evidence>
<feature type="coiled-coil region" evidence="2">
    <location>
        <begin position="318"/>
        <end position="376"/>
    </location>
</feature>
<dbReference type="SUPFAM" id="SSF56349">
    <property type="entry name" value="DNA breaking-rejoining enzymes"/>
    <property type="match status" value="1"/>
</dbReference>
<dbReference type="EMBL" id="FOOU01000005">
    <property type="protein sequence ID" value="SFG32322.1"/>
    <property type="molecule type" value="Genomic_DNA"/>
</dbReference>
<protein>
    <submittedName>
        <fullName evidence="4">Uncharacterized protein involved in exopolysaccharide biosynthesis</fullName>
    </submittedName>
</protein>
<dbReference type="GO" id="GO:0015074">
    <property type="term" value="P:DNA integration"/>
    <property type="evidence" value="ECO:0007669"/>
    <property type="project" value="InterPro"/>
</dbReference>
<dbReference type="GO" id="GO:0006310">
    <property type="term" value="P:DNA recombination"/>
    <property type="evidence" value="ECO:0007669"/>
    <property type="project" value="UniProtKB-KW"/>
</dbReference>
<proteinExistence type="predicted"/>
<dbReference type="GO" id="GO:0003677">
    <property type="term" value="F:DNA binding"/>
    <property type="evidence" value="ECO:0007669"/>
    <property type="project" value="InterPro"/>
</dbReference>
<sequence length="648" mass="72482">MENQNLPYIEVLTHGATTPLAAEPIYPWYSSRRFRIFVTTFILAAIIGLIYVFSQPAIYQTNVTLLTVAPSPIDQQIEEINVQHVAIQGNVLTGQSLLTSTREALSSLESDDIPDTISLRNMLSVSLVAETNLIKLVAEGENPGFLALFLNTLIDQYETQRLQQIQKDTAETTNALQQQFELLGEKVDQKRNQIDSFRNQHSILSAGRDENQVSARLNGLTSALNTAEEAEINARARLAAVKQAISSGLPVVPDADKRSLANLEKRAQELSEQLTELDRRYTRQYMALQPNLRVVPEQLNKLKQEILQQKIGGQNIVLSEAEQDYAAAHQAAIELRQEIEQYKQIATEFTRRFFEHEALVEDLTQLEESYRAIQSRLTQIAVIQREKYPQFQVIEPAFKPNSPIRPDYYQNTGIVLAVSLLLGLLAIWLFEFLKSDNGAGNPAFASWSRIRSNEPSLNIRQDTVDKLENRNSRSITQAITQEGVRELTLNELQRLLDASSSKGQLVITALLQGLSLSEICNLSTTEINTADSHFDVPGSPSRQLPISKKLAELMNNNIDVDITQSEAISLINCAAFDAQIIDSDCISAESVRYTYINFLIRQGITLVDLENVIGALPAQVISEYMQLADKSARKNITEINLVYPLLAS</sequence>
<dbReference type="AlphaFoldDB" id="A0A1I2QV69"/>
<evidence type="ECO:0000256" key="3">
    <source>
        <dbReference type="SAM" id="Phobius"/>
    </source>
</evidence>
<evidence type="ECO:0000256" key="2">
    <source>
        <dbReference type="SAM" id="Coils"/>
    </source>
</evidence>
<keyword evidence="2" id="KW-0175">Coiled coil</keyword>
<keyword evidence="1" id="KW-0233">DNA recombination</keyword>
<dbReference type="STRING" id="1045558.SAMN05216175_105177"/>
<keyword evidence="5" id="KW-1185">Reference proteome</keyword>